<keyword evidence="4" id="KW-1185">Reference proteome</keyword>
<dbReference type="InterPro" id="IPR050266">
    <property type="entry name" value="AB_hydrolase_sf"/>
</dbReference>
<keyword evidence="1 3" id="KW-0378">Hydrolase</keyword>
<sequence length="326" mass="36108">MSLADIVTEEMMVPSDTAGISLFVRNKRRADLAQFTSANTILFVAGSTYPASTSFDLRLDGTSWMDHLAQRGHDVYLVDVRGYGNSTRPPEMALPASDNAPIVRTPVAVRDIGSVVAFVRARRNLTRINLIGWSWGTTLMSRYTNEKPDTVAKLVLIAPQWLRDTPSLADAGGSLGAFRIVDRSAAKSRWLNGVPEDRRPALLPDHWFDAWADATFACGQAGPGPSQLMAPNGTVIDSREFWAAGKPLYDPARLTVPVLIVHGEWDRDCPLEMSRAVFGQLTAAPYRRWVEIGEATHSLFLEKNRWQVFGAVDQFLEQSPPDRLSR</sequence>
<dbReference type="EMBL" id="VKHP01000147">
    <property type="protein sequence ID" value="NEU99814.1"/>
    <property type="molecule type" value="Genomic_DNA"/>
</dbReference>
<dbReference type="PANTHER" id="PTHR43798:SF31">
    <property type="entry name" value="AB HYDROLASE SUPERFAMILY PROTEIN YCLE"/>
    <property type="match status" value="1"/>
</dbReference>
<dbReference type="GO" id="GO:0016787">
    <property type="term" value="F:hydrolase activity"/>
    <property type="evidence" value="ECO:0007669"/>
    <property type="project" value="UniProtKB-KW"/>
</dbReference>
<evidence type="ECO:0000259" key="2">
    <source>
        <dbReference type="Pfam" id="PF00561"/>
    </source>
</evidence>
<evidence type="ECO:0000313" key="4">
    <source>
        <dbReference type="Proteomes" id="UP000468531"/>
    </source>
</evidence>
<protein>
    <submittedName>
        <fullName evidence="3">Alpha/beta hydrolase</fullName>
    </submittedName>
</protein>
<dbReference type="Gene3D" id="3.40.50.1820">
    <property type="entry name" value="alpha/beta hydrolase"/>
    <property type="match status" value="1"/>
</dbReference>
<dbReference type="SUPFAM" id="SSF53474">
    <property type="entry name" value="alpha/beta-Hydrolases"/>
    <property type="match status" value="1"/>
</dbReference>
<dbReference type="InterPro" id="IPR029058">
    <property type="entry name" value="AB_hydrolase_fold"/>
</dbReference>
<dbReference type="PANTHER" id="PTHR43798">
    <property type="entry name" value="MONOACYLGLYCEROL LIPASE"/>
    <property type="match status" value="1"/>
</dbReference>
<evidence type="ECO:0000313" key="3">
    <source>
        <dbReference type="EMBL" id="NEU99814.1"/>
    </source>
</evidence>
<feature type="domain" description="AB hydrolase-1" evidence="2">
    <location>
        <begin position="64"/>
        <end position="302"/>
    </location>
</feature>
<proteinExistence type="predicted"/>
<evidence type="ECO:0000256" key="1">
    <source>
        <dbReference type="ARBA" id="ARBA00022801"/>
    </source>
</evidence>
<reference evidence="3 4" key="1">
    <citation type="journal article" date="2020" name="Arch. Microbiol.">
        <title>Bradyrhizobium uaiense sp. nov., a new highly efficient cowpea symbiont.</title>
        <authorList>
            <person name="Cabral Michel D."/>
            <person name="Azarias Guimaraes A."/>
            <person name="Martins da Costa E."/>
            <person name="Soares de Carvalho T."/>
            <person name="Balsanelli E."/>
            <person name="Willems A."/>
            <person name="Maltempi de Souza E."/>
            <person name="de Souza Moreira F.M."/>
        </authorList>
    </citation>
    <scope>NUCLEOTIDE SEQUENCE [LARGE SCALE GENOMIC DNA]</scope>
    <source>
        <strain evidence="3 4">UFLA 03-164</strain>
    </source>
</reference>
<dbReference type="Pfam" id="PF00561">
    <property type="entry name" value="Abhydrolase_1"/>
    <property type="match status" value="1"/>
</dbReference>
<name>A0A6P1BNL1_9BRAD</name>
<dbReference type="InterPro" id="IPR000073">
    <property type="entry name" value="AB_hydrolase_1"/>
</dbReference>
<dbReference type="AlphaFoldDB" id="A0A6P1BNL1"/>
<gene>
    <name evidence="3" type="ORF">FNJ47_29360</name>
</gene>
<dbReference type="GO" id="GO:0016020">
    <property type="term" value="C:membrane"/>
    <property type="evidence" value="ECO:0007669"/>
    <property type="project" value="TreeGrafter"/>
</dbReference>
<organism evidence="3 4">
    <name type="scientific">Bradyrhizobium uaiense</name>
    <dbReference type="NCBI Taxonomy" id="2594946"/>
    <lineage>
        <taxon>Bacteria</taxon>
        <taxon>Pseudomonadati</taxon>
        <taxon>Pseudomonadota</taxon>
        <taxon>Alphaproteobacteria</taxon>
        <taxon>Hyphomicrobiales</taxon>
        <taxon>Nitrobacteraceae</taxon>
        <taxon>Bradyrhizobium</taxon>
    </lineage>
</organism>
<comment type="caution">
    <text evidence="3">The sequence shown here is derived from an EMBL/GenBank/DDBJ whole genome shotgun (WGS) entry which is preliminary data.</text>
</comment>
<dbReference type="Proteomes" id="UP000468531">
    <property type="component" value="Unassembled WGS sequence"/>
</dbReference>
<dbReference type="RefSeq" id="WP_163159369.1">
    <property type="nucleotide sequence ID" value="NZ_VKHP01000147.1"/>
</dbReference>
<accession>A0A6P1BNL1</accession>